<accession>A0A2P6S583</accession>
<dbReference type="AlphaFoldDB" id="A0A2P6S583"/>
<evidence type="ECO:0000313" key="2">
    <source>
        <dbReference type="Proteomes" id="UP000238479"/>
    </source>
</evidence>
<dbReference type="Proteomes" id="UP000238479">
    <property type="component" value="Chromosome 2"/>
</dbReference>
<reference evidence="1 2" key="1">
    <citation type="journal article" date="2018" name="Nat. Genet.">
        <title>The Rosa genome provides new insights in the design of modern roses.</title>
        <authorList>
            <person name="Bendahmane M."/>
        </authorList>
    </citation>
    <scope>NUCLEOTIDE SEQUENCE [LARGE SCALE GENOMIC DNA]</scope>
    <source>
        <strain evidence="2">cv. Old Blush</strain>
    </source>
</reference>
<proteinExistence type="predicted"/>
<dbReference type="EMBL" id="PDCK01000040">
    <property type="protein sequence ID" value="PRQ53822.1"/>
    <property type="molecule type" value="Genomic_DNA"/>
</dbReference>
<evidence type="ECO:0000313" key="1">
    <source>
        <dbReference type="EMBL" id="PRQ53822.1"/>
    </source>
</evidence>
<comment type="caution">
    <text evidence="1">The sequence shown here is derived from an EMBL/GenBank/DDBJ whole genome shotgun (WGS) entry which is preliminary data.</text>
</comment>
<gene>
    <name evidence="1" type="ORF">RchiOBHm_Chr2g0170731</name>
</gene>
<protein>
    <submittedName>
        <fullName evidence="1">Uncharacterized protein</fullName>
    </submittedName>
</protein>
<sequence length="65" mass="7805">MNGGKLETLVLDIESKASKLHDTRWMMSARRLHGFFFSSSLCLKTQRLETRRWRESLTLWREFSE</sequence>
<organism evidence="1 2">
    <name type="scientific">Rosa chinensis</name>
    <name type="common">China rose</name>
    <dbReference type="NCBI Taxonomy" id="74649"/>
    <lineage>
        <taxon>Eukaryota</taxon>
        <taxon>Viridiplantae</taxon>
        <taxon>Streptophyta</taxon>
        <taxon>Embryophyta</taxon>
        <taxon>Tracheophyta</taxon>
        <taxon>Spermatophyta</taxon>
        <taxon>Magnoliopsida</taxon>
        <taxon>eudicotyledons</taxon>
        <taxon>Gunneridae</taxon>
        <taxon>Pentapetalae</taxon>
        <taxon>rosids</taxon>
        <taxon>fabids</taxon>
        <taxon>Rosales</taxon>
        <taxon>Rosaceae</taxon>
        <taxon>Rosoideae</taxon>
        <taxon>Rosoideae incertae sedis</taxon>
        <taxon>Rosa</taxon>
    </lineage>
</organism>
<dbReference type="Gramene" id="PRQ53822">
    <property type="protein sequence ID" value="PRQ53822"/>
    <property type="gene ID" value="RchiOBHm_Chr2g0170731"/>
</dbReference>
<keyword evidence="2" id="KW-1185">Reference proteome</keyword>
<name>A0A2P6S583_ROSCH</name>